<keyword evidence="6" id="KW-0963">Cytoplasm</keyword>
<evidence type="ECO:0000256" key="2">
    <source>
        <dbReference type="ARBA" id="ARBA00022679"/>
    </source>
</evidence>
<sequence length="90" mass="9943">MEIKVVKLSGDYLELEITGEDHTLGNLIAGSLRKVQGVKYASYYQPHPLIDAISIKLMTDGTIKPLDALLKAIEIAKGTSERFAEEIQKI</sequence>
<evidence type="ECO:0000256" key="4">
    <source>
        <dbReference type="ARBA" id="ARBA00023163"/>
    </source>
</evidence>
<dbReference type="InterPro" id="IPR022905">
    <property type="entry name" value="Rpo11-like"/>
</dbReference>
<evidence type="ECO:0000256" key="3">
    <source>
        <dbReference type="ARBA" id="ARBA00022695"/>
    </source>
</evidence>
<comment type="subunit">
    <text evidence="6">Part of the RNA polymerase complex.</text>
</comment>
<accession>A0A2U9IFS4</accession>
<gene>
    <name evidence="6" type="primary">rpo11</name>
    <name evidence="6" type="synonym">rpoL</name>
    <name evidence="8" type="ORF">DFR85_09870</name>
</gene>
<dbReference type="InterPro" id="IPR008193">
    <property type="entry name" value="RNA_pol_Rpb11_13-16kDa_CS"/>
</dbReference>
<dbReference type="GO" id="GO:0005737">
    <property type="term" value="C:cytoplasm"/>
    <property type="evidence" value="ECO:0007669"/>
    <property type="project" value="UniProtKB-SubCell"/>
</dbReference>
<dbReference type="GO" id="GO:0003677">
    <property type="term" value="F:DNA binding"/>
    <property type="evidence" value="ECO:0007669"/>
    <property type="project" value="InterPro"/>
</dbReference>
<dbReference type="AlphaFoldDB" id="A0A2U9IFS4"/>
<feature type="domain" description="DNA-directed RNA polymerase RBP11-like dimerisation" evidence="7">
    <location>
        <begin position="13"/>
        <end position="85"/>
    </location>
</feature>
<dbReference type="GeneID" id="36832464"/>
<dbReference type="Proteomes" id="UP000248044">
    <property type="component" value="Chromosome"/>
</dbReference>
<name>A0A2U9IFS4_9CREN</name>
<comment type="catalytic activity">
    <reaction evidence="6">
        <text>RNA(n) + a ribonucleoside 5'-triphosphate = RNA(n+1) + diphosphate</text>
        <dbReference type="Rhea" id="RHEA:21248"/>
        <dbReference type="Rhea" id="RHEA-COMP:14527"/>
        <dbReference type="Rhea" id="RHEA-COMP:17342"/>
        <dbReference type="ChEBI" id="CHEBI:33019"/>
        <dbReference type="ChEBI" id="CHEBI:61557"/>
        <dbReference type="ChEBI" id="CHEBI:140395"/>
        <dbReference type="EC" id="2.7.7.6"/>
    </reaction>
</comment>
<evidence type="ECO:0000313" key="9">
    <source>
        <dbReference type="Proteomes" id="UP000248044"/>
    </source>
</evidence>
<dbReference type="HAMAP" id="MF_00261">
    <property type="entry name" value="RNApol_arch_Rpo11"/>
    <property type="match status" value="1"/>
</dbReference>
<reference evidence="8 9" key="1">
    <citation type="submission" date="2018-05" db="EMBL/GenBank/DDBJ databases">
        <title>Complete Genome Sequences of Extremely Thermoacidophilic, Metal-Mobilizing Type-Strain Members of the Archaeal Family Sulfolobaceae: Acidianus brierleyi DSM-1651T, Acidianus sulfidivorans DSM-18786T, Metallosphaera hakonensis DSM-7519T, and Metallosphaera prunae DSM-10039T.</title>
        <authorList>
            <person name="Counts J.A."/>
            <person name="Kelly R.M."/>
        </authorList>
    </citation>
    <scope>NUCLEOTIDE SEQUENCE [LARGE SCALE GENOMIC DNA]</scope>
    <source>
        <strain evidence="8 9">DSM 1651</strain>
    </source>
</reference>
<dbReference type="Pfam" id="PF13656">
    <property type="entry name" value="RNA_pol_L_2"/>
    <property type="match status" value="1"/>
</dbReference>
<dbReference type="InterPro" id="IPR009025">
    <property type="entry name" value="RBP11-like_dimer"/>
</dbReference>
<dbReference type="NCBIfam" id="NF002233">
    <property type="entry name" value="PRK01146.1-1"/>
    <property type="match status" value="1"/>
</dbReference>
<dbReference type="SUPFAM" id="SSF55257">
    <property type="entry name" value="RBP11-like subunits of RNA polymerase"/>
    <property type="match status" value="1"/>
</dbReference>
<comment type="similarity">
    <text evidence="5 6">Belongs to the archaeal Rpo11/eukaryotic RPB11/RPC19 RNA polymerase subunit family.</text>
</comment>
<evidence type="ECO:0000259" key="7">
    <source>
        <dbReference type="Pfam" id="PF13656"/>
    </source>
</evidence>
<protein>
    <recommendedName>
        <fullName evidence="6">DNA-directed RNA polymerase subunit Rpo11</fullName>
        <ecNumber evidence="6">2.7.7.6</ecNumber>
    </recommendedName>
    <alternativeName>
        <fullName evidence="6">DNA-directed RNA polymerase subunit L</fullName>
    </alternativeName>
</protein>
<evidence type="ECO:0000256" key="5">
    <source>
        <dbReference type="ARBA" id="ARBA00025751"/>
    </source>
</evidence>
<keyword evidence="1 6" id="KW-0240">DNA-directed RNA polymerase</keyword>
<dbReference type="GO" id="GO:0006351">
    <property type="term" value="P:DNA-templated transcription"/>
    <property type="evidence" value="ECO:0007669"/>
    <property type="project" value="UniProtKB-UniRule"/>
</dbReference>
<dbReference type="GO" id="GO:0046983">
    <property type="term" value="F:protein dimerization activity"/>
    <property type="evidence" value="ECO:0007669"/>
    <property type="project" value="InterPro"/>
</dbReference>
<evidence type="ECO:0000313" key="8">
    <source>
        <dbReference type="EMBL" id="AWR94860.1"/>
    </source>
</evidence>
<keyword evidence="4 6" id="KW-0804">Transcription</keyword>
<dbReference type="EC" id="2.7.7.6" evidence="6"/>
<comment type="subcellular location">
    <subcellularLocation>
        <location evidence="6">Cytoplasm</location>
    </subcellularLocation>
</comment>
<dbReference type="EMBL" id="CP029289">
    <property type="protein sequence ID" value="AWR94860.1"/>
    <property type="molecule type" value="Genomic_DNA"/>
</dbReference>
<dbReference type="PANTHER" id="PTHR13946:SF28">
    <property type="entry name" value="DNA-DIRECTED RNA POLYMERASES I AND III SUBUNIT RPAC2"/>
    <property type="match status" value="1"/>
</dbReference>
<dbReference type="PROSITE" id="PS01154">
    <property type="entry name" value="RNA_POL_L_13KD"/>
    <property type="match status" value="1"/>
</dbReference>
<dbReference type="RefSeq" id="WP_110270741.1">
    <property type="nucleotide sequence ID" value="NZ_CP029289.2"/>
</dbReference>
<comment type="function">
    <text evidence="6">DNA-dependent RNA polymerase (RNAP) catalyzes the transcription of DNA into RNA using the four ribonucleoside triphosphates as substrates.</text>
</comment>
<dbReference type="GO" id="GO:0000428">
    <property type="term" value="C:DNA-directed RNA polymerase complex"/>
    <property type="evidence" value="ECO:0007669"/>
    <property type="project" value="UniProtKB-KW"/>
</dbReference>
<evidence type="ECO:0000256" key="1">
    <source>
        <dbReference type="ARBA" id="ARBA00022478"/>
    </source>
</evidence>
<dbReference type="GO" id="GO:0003899">
    <property type="term" value="F:DNA-directed RNA polymerase activity"/>
    <property type="evidence" value="ECO:0007669"/>
    <property type="project" value="UniProtKB-UniRule"/>
</dbReference>
<dbReference type="InterPro" id="IPR036603">
    <property type="entry name" value="RBP11-like"/>
</dbReference>
<proteinExistence type="inferred from homology"/>
<evidence type="ECO:0000256" key="6">
    <source>
        <dbReference type="HAMAP-Rule" id="MF_00261"/>
    </source>
</evidence>
<keyword evidence="2 6" id="KW-0808">Transferase</keyword>
<dbReference type="PANTHER" id="PTHR13946">
    <property type="entry name" value="DNA-DIRECTED RNA POLYMERASE I,II,III"/>
    <property type="match status" value="1"/>
</dbReference>
<dbReference type="CDD" id="cd06927">
    <property type="entry name" value="RNAP_L"/>
    <property type="match status" value="1"/>
</dbReference>
<organism evidence="8 9">
    <name type="scientific">Acidianus brierleyi</name>
    <dbReference type="NCBI Taxonomy" id="41673"/>
    <lineage>
        <taxon>Archaea</taxon>
        <taxon>Thermoproteota</taxon>
        <taxon>Thermoprotei</taxon>
        <taxon>Sulfolobales</taxon>
        <taxon>Sulfolobaceae</taxon>
        <taxon>Acidianus</taxon>
    </lineage>
</organism>
<dbReference type="OrthoDB" id="24205at2157"/>
<dbReference type="Gene3D" id="3.30.1360.10">
    <property type="entry name" value="RNA polymerase, RBP11-like subunit"/>
    <property type="match status" value="1"/>
</dbReference>
<keyword evidence="3 6" id="KW-0548">Nucleotidyltransferase</keyword>
<dbReference type="KEGG" id="abri:DFR85_09870"/>
<keyword evidence="9" id="KW-1185">Reference proteome</keyword>